<evidence type="ECO:0000256" key="4">
    <source>
        <dbReference type="ARBA" id="ARBA00022833"/>
    </source>
</evidence>
<gene>
    <name evidence="10" type="ORF">MGR_0460</name>
</gene>
<evidence type="ECO:0000256" key="3">
    <source>
        <dbReference type="ARBA" id="ARBA00022801"/>
    </source>
</evidence>
<evidence type="ECO:0000313" key="10">
    <source>
        <dbReference type="EMBL" id="CAM75844.1"/>
    </source>
</evidence>
<keyword evidence="3 6" id="KW-0378">Hydrolase</keyword>
<keyword evidence="2" id="KW-0479">Metal-binding</keyword>
<dbReference type="Pfam" id="PF23368">
    <property type="entry name" value="DUF7092"/>
    <property type="match status" value="1"/>
</dbReference>
<feature type="domain" description="Peptidase M48" evidence="8">
    <location>
        <begin position="164"/>
        <end position="318"/>
    </location>
</feature>
<evidence type="ECO:0000259" key="9">
    <source>
        <dbReference type="Pfam" id="PF23368"/>
    </source>
</evidence>
<dbReference type="Pfam" id="PF01435">
    <property type="entry name" value="Peptidase_M48"/>
    <property type="match status" value="1"/>
</dbReference>
<evidence type="ECO:0000256" key="7">
    <source>
        <dbReference type="SAM" id="Phobius"/>
    </source>
</evidence>
<dbReference type="GO" id="GO:0051603">
    <property type="term" value="P:proteolysis involved in protein catabolic process"/>
    <property type="evidence" value="ECO:0007669"/>
    <property type="project" value="TreeGrafter"/>
</dbReference>
<proteinExistence type="inferred from homology"/>
<keyword evidence="4 6" id="KW-0862">Zinc</keyword>
<protein>
    <submittedName>
        <fullName evidence="10">Peptidase family M48 protein</fullName>
    </submittedName>
</protein>
<accession>A4TYY7</accession>
<keyword evidence="1 6" id="KW-0645">Protease</keyword>
<dbReference type="InterPro" id="IPR055518">
    <property type="entry name" value="DUF7092"/>
</dbReference>
<sequence length="343" mass="36453">MRVLAGLYRDGKTAEDHPVEIRVLGHGLEIVAHDSPLVERWPLARIARDGDTIGVALRLRCADFPAARLVIADGQDLAALLPQRQTKPWLWAGLAAGAALVLGLTFWGLPHLASAAAHMVPIEAERACGRAMAREIEDDHRACTRPDGMAALAVLQQKLALVLPEPQRPSRVVVVEHPMVNALALPGGTIIVFDGLLRQADTADEVAGVLAHEMAHVAERHPLIAGIRSVGLAALVTLFTGDLSAVAATIGGMALAGNYSRQDEISADALAVEILHQASISPQGLASFFAKLADQGGEIPQWLSTHPELDARRQAVETATRSQGFAPALDASQWQALKDICPN</sequence>
<keyword evidence="7" id="KW-1133">Transmembrane helix</keyword>
<evidence type="ECO:0000256" key="5">
    <source>
        <dbReference type="ARBA" id="ARBA00023049"/>
    </source>
</evidence>
<dbReference type="EMBL" id="CU459003">
    <property type="protein sequence ID" value="CAM75844.1"/>
    <property type="molecule type" value="Genomic_DNA"/>
</dbReference>
<keyword evidence="7" id="KW-0812">Transmembrane</keyword>
<evidence type="ECO:0000256" key="1">
    <source>
        <dbReference type="ARBA" id="ARBA00022670"/>
    </source>
</evidence>
<evidence type="ECO:0000256" key="2">
    <source>
        <dbReference type="ARBA" id="ARBA00022723"/>
    </source>
</evidence>
<dbReference type="AlphaFoldDB" id="A4TYY7"/>
<name>A4TYY7_9PROT</name>
<organism evidence="10">
    <name type="scientific">Magnetospirillum gryphiswaldense</name>
    <dbReference type="NCBI Taxonomy" id="55518"/>
    <lineage>
        <taxon>Bacteria</taxon>
        <taxon>Pseudomonadati</taxon>
        <taxon>Pseudomonadota</taxon>
        <taxon>Alphaproteobacteria</taxon>
        <taxon>Rhodospirillales</taxon>
        <taxon>Rhodospirillaceae</taxon>
        <taxon>Magnetospirillum</taxon>
    </lineage>
</organism>
<keyword evidence="5 6" id="KW-0482">Metalloprotease</keyword>
<dbReference type="InterPro" id="IPR051156">
    <property type="entry name" value="Mito/Outer_Membr_Metalloprot"/>
</dbReference>
<evidence type="ECO:0000256" key="6">
    <source>
        <dbReference type="RuleBase" id="RU003983"/>
    </source>
</evidence>
<comment type="similarity">
    <text evidence="6">Belongs to the peptidase M48 family.</text>
</comment>
<dbReference type="GO" id="GO:0016020">
    <property type="term" value="C:membrane"/>
    <property type="evidence" value="ECO:0007669"/>
    <property type="project" value="TreeGrafter"/>
</dbReference>
<dbReference type="GO" id="GO:0046872">
    <property type="term" value="F:metal ion binding"/>
    <property type="evidence" value="ECO:0007669"/>
    <property type="project" value="UniProtKB-KW"/>
</dbReference>
<dbReference type="PANTHER" id="PTHR22726">
    <property type="entry name" value="METALLOENDOPEPTIDASE OMA1"/>
    <property type="match status" value="1"/>
</dbReference>
<dbReference type="CDD" id="cd07332">
    <property type="entry name" value="M48C_Oma1_like"/>
    <property type="match status" value="1"/>
</dbReference>
<dbReference type="GO" id="GO:0004222">
    <property type="term" value="F:metalloendopeptidase activity"/>
    <property type="evidence" value="ECO:0007669"/>
    <property type="project" value="InterPro"/>
</dbReference>
<feature type="transmembrane region" description="Helical" evidence="7">
    <location>
        <begin position="89"/>
        <end position="109"/>
    </location>
</feature>
<comment type="cofactor">
    <cofactor evidence="6">
        <name>Zn(2+)</name>
        <dbReference type="ChEBI" id="CHEBI:29105"/>
    </cofactor>
    <text evidence="6">Binds 1 zinc ion per subunit.</text>
</comment>
<keyword evidence="7" id="KW-0472">Membrane</keyword>
<dbReference type="InterPro" id="IPR001915">
    <property type="entry name" value="Peptidase_M48"/>
</dbReference>
<dbReference type="Gene3D" id="3.30.2010.10">
    <property type="entry name" value="Metalloproteases ('zincins'), catalytic domain"/>
    <property type="match status" value="1"/>
</dbReference>
<dbReference type="PANTHER" id="PTHR22726:SF1">
    <property type="entry name" value="METALLOENDOPEPTIDASE OMA1, MITOCHONDRIAL"/>
    <property type="match status" value="1"/>
</dbReference>
<evidence type="ECO:0000259" key="8">
    <source>
        <dbReference type="Pfam" id="PF01435"/>
    </source>
</evidence>
<feature type="domain" description="DUF7092" evidence="9">
    <location>
        <begin position="4"/>
        <end position="83"/>
    </location>
</feature>
<reference evidence="10" key="1">
    <citation type="journal article" date="2007" name="J. Bacteriol.">
        <title>Comparative genome analysis of four magnetotactic bacteria reveals a complex set of group-specific genes implicated in magnetosome biomineralization and function.</title>
        <authorList>
            <person name="Richter M."/>
            <person name="Kube M."/>
            <person name="Bazylinski D.A."/>
            <person name="Lombardot T."/>
            <person name="Gloeckner F.O."/>
            <person name="Reinhardt R."/>
            <person name="Schueler D."/>
        </authorList>
    </citation>
    <scope>NUCLEOTIDE SEQUENCE</scope>
    <source>
        <strain evidence="10">MSR-1</strain>
    </source>
</reference>